<comment type="caution">
    <text evidence="3">The sequence shown here is derived from an EMBL/GenBank/DDBJ whole genome shotgun (WGS) entry which is preliminary data.</text>
</comment>
<organism evidence="3 4">
    <name type="scientific">Heliomicrobium gestii</name>
    <name type="common">Heliobacterium gestii</name>
    <dbReference type="NCBI Taxonomy" id="2699"/>
    <lineage>
        <taxon>Bacteria</taxon>
        <taxon>Bacillati</taxon>
        <taxon>Bacillota</taxon>
        <taxon>Clostridia</taxon>
        <taxon>Eubacteriales</taxon>
        <taxon>Heliobacteriaceae</taxon>
        <taxon>Heliomicrobium</taxon>
    </lineage>
</organism>
<dbReference type="EMBL" id="WXEX01000007">
    <property type="protein sequence ID" value="MZP43322.1"/>
    <property type="molecule type" value="Genomic_DNA"/>
</dbReference>
<protein>
    <submittedName>
        <fullName evidence="3">DUF4352 domain-containing protein</fullName>
    </submittedName>
</protein>
<gene>
    <name evidence="3" type="ORF">GTO89_09750</name>
</gene>
<feature type="domain" description="DUF4352" evidence="2">
    <location>
        <begin position="217"/>
        <end position="330"/>
    </location>
</feature>
<keyword evidence="4" id="KW-1185">Reference proteome</keyword>
<dbReference type="OrthoDB" id="1756107at2"/>
<proteinExistence type="predicted"/>
<dbReference type="InterPro" id="IPR029051">
    <property type="entry name" value="DUF4352"/>
</dbReference>
<accession>A0A845L9J5</accession>
<sequence length="344" mass="37979">MFLLVGCSNSPKPETTVTKFIEAGKSFNFEQTAQFINSANPNNNDRFLKITKPDKEDMNNFQYFVDYFKDNAAKITYSIKSSTIEDDKATVSVDFKYINGGPLLKATVGEVFTKVLPLAFSGVEMKKEDMGPLFAAALKKQREVIPESFAEKTIDVKLIKLNNQWLINETSDELVDVFMSNFISAGKEIDKSMGSTSGSNQSSAVGKTKKTFISKAIGEEVVLATIKFKINSVEEKSVLTSKYGSSKTAKEGAKFIIINADITNITNAPINAPADLDVIDNKNRQFQPYSGSIGVVDNLLDYRNLSPSIKETGCWVYELPQDASSYKLVSGKMGTNEVYQVTLK</sequence>
<dbReference type="AlphaFoldDB" id="A0A845L9J5"/>
<evidence type="ECO:0000256" key="1">
    <source>
        <dbReference type="ARBA" id="ARBA00022729"/>
    </source>
</evidence>
<evidence type="ECO:0000313" key="3">
    <source>
        <dbReference type="EMBL" id="MZP43322.1"/>
    </source>
</evidence>
<keyword evidence="1" id="KW-0732">Signal</keyword>
<dbReference type="Pfam" id="PF11611">
    <property type="entry name" value="DUF4352"/>
    <property type="match status" value="1"/>
</dbReference>
<evidence type="ECO:0000259" key="2">
    <source>
        <dbReference type="Pfam" id="PF11611"/>
    </source>
</evidence>
<name>A0A845L9J5_HELGE</name>
<dbReference type="InterPro" id="IPR029050">
    <property type="entry name" value="Immunoprotect_excell_Ig-like"/>
</dbReference>
<reference evidence="3 4" key="1">
    <citation type="submission" date="2020-01" db="EMBL/GenBank/DDBJ databases">
        <title>Whole genome sequence of Heliobacterium gestii DSM 11169.</title>
        <authorList>
            <person name="Kyndt J.A."/>
            <person name="Meyer T.E."/>
        </authorList>
    </citation>
    <scope>NUCLEOTIDE SEQUENCE [LARGE SCALE GENOMIC DNA]</scope>
    <source>
        <strain evidence="3 4">DSM 11169</strain>
    </source>
</reference>
<dbReference type="Proteomes" id="UP000471031">
    <property type="component" value="Unassembled WGS sequence"/>
</dbReference>
<evidence type="ECO:0000313" key="4">
    <source>
        <dbReference type="Proteomes" id="UP000471031"/>
    </source>
</evidence>
<dbReference type="Gene3D" id="2.60.40.1240">
    <property type="match status" value="1"/>
</dbReference>